<sequence length="70" mass="7733">MDVAGGATARAGGGEVRPVSEETARSSAARDADEEVEKEESARRREELVERVREANRLSVNRVNQVNRPR</sequence>
<dbReference type="Proteomes" id="UP000431826">
    <property type="component" value="Unassembled WGS sequence"/>
</dbReference>
<evidence type="ECO:0000256" key="1">
    <source>
        <dbReference type="SAM" id="MobiDB-lite"/>
    </source>
</evidence>
<keyword evidence="3" id="KW-1185">Reference proteome</keyword>
<organism evidence="2 3">
    <name type="scientific">Streptomyces tubercidicus</name>
    <dbReference type="NCBI Taxonomy" id="47759"/>
    <lineage>
        <taxon>Bacteria</taxon>
        <taxon>Bacillati</taxon>
        <taxon>Actinomycetota</taxon>
        <taxon>Actinomycetes</taxon>
        <taxon>Kitasatosporales</taxon>
        <taxon>Streptomycetaceae</taxon>
        <taxon>Streptomyces</taxon>
    </lineage>
</organism>
<accession>A0A640URM2</accession>
<name>A0A640URM2_9ACTN</name>
<comment type="caution">
    <text evidence="2">The sequence shown here is derived from an EMBL/GenBank/DDBJ whole genome shotgun (WGS) entry which is preliminary data.</text>
</comment>
<feature type="region of interest" description="Disordered" evidence="1">
    <location>
        <begin position="1"/>
        <end position="47"/>
    </location>
</feature>
<dbReference type="AlphaFoldDB" id="A0A640URM2"/>
<proteinExistence type="predicted"/>
<protein>
    <submittedName>
        <fullName evidence="2">Uncharacterized protein</fullName>
    </submittedName>
</protein>
<feature type="compositionally biased region" description="Basic and acidic residues" evidence="1">
    <location>
        <begin position="18"/>
        <end position="31"/>
    </location>
</feature>
<evidence type="ECO:0000313" key="3">
    <source>
        <dbReference type="Proteomes" id="UP000431826"/>
    </source>
</evidence>
<feature type="compositionally biased region" description="Low complexity" evidence="1">
    <location>
        <begin position="1"/>
        <end position="10"/>
    </location>
</feature>
<dbReference type="EMBL" id="BLIR01000001">
    <property type="protein sequence ID" value="GFE38748.1"/>
    <property type="molecule type" value="Genomic_DNA"/>
</dbReference>
<gene>
    <name evidence="2" type="ORF">Stube_34210</name>
</gene>
<evidence type="ECO:0000313" key="2">
    <source>
        <dbReference type="EMBL" id="GFE38748.1"/>
    </source>
</evidence>
<reference evidence="2 3" key="1">
    <citation type="submission" date="2019-12" db="EMBL/GenBank/DDBJ databases">
        <title>Whole genome shotgun sequence of Streptomyces tubercidicus NBRC 13090.</title>
        <authorList>
            <person name="Ichikawa N."/>
            <person name="Kimura A."/>
            <person name="Kitahashi Y."/>
            <person name="Komaki H."/>
            <person name="Tamura T."/>
        </authorList>
    </citation>
    <scope>NUCLEOTIDE SEQUENCE [LARGE SCALE GENOMIC DNA]</scope>
    <source>
        <strain evidence="2 3">NBRC 13090</strain>
    </source>
</reference>